<protein>
    <submittedName>
        <fullName evidence="1">Uncharacterized protein</fullName>
    </submittedName>
</protein>
<accession>A0A3V2NZJ6</accession>
<sequence length="201" mass="23042">MTLALNSFIQMKPDNIPVRVMVLSDKVETLTWQDRLLRKLGKLPGLGSREFMMAQKRNDRLAWEKFGEAFCREYRTDYKQFTDCCKSLGVENEPLTPLTARRVIRTHERFCYGRRHTEAATQTGDNIQVSSRGSSTCNAVYNKAESPEQTLSPDSDKELADALNYLDECINSGLRGREMSENDGPWKRTENGIEFNSDFLI</sequence>
<dbReference type="EMBL" id="AAACIV010000027">
    <property type="protein sequence ID" value="EAA7255334.1"/>
    <property type="molecule type" value="Genomic_DNA"/>
</dbReference>
<organism evidence="1">
    <name type="scientific">Salmonella enterica I</name>
    <dbReference type="NCBI Taxonomy" id="59201"/>
    <lineage>
        <taxon>Bacteria</taxon>
        <taxon>Pseudomonadati</taxon>
        <taxon>Pseudomonadota</taxon>
        <taxon>Gammaproteobacteria</taxon>
        <taxon>Enterobacterales</taxon>
        <taxon>Enterobacteriaceae</taxon>
        <taxon>Salmonella</taxon>
    </lineage>
</organism>
<reference evidence="1" key="1">
    <citation type="submission" date="2018-07" db="EMBL/GenBank/DDBJ databases">
        <authorList>
            <person name="Ashton P.M."/>
            <person name="Dallman T."/>
            <person name="Nair S."/>
            <person name="De Pinna E."/>
            <person name="Peters T."/>
            <person name="Grant K."/>
        </authorList>
    </citation>
    <scope>NUCLEOTIDE SEQUENCE [LARGE SCALE GENOMIC DNA]</scope>
    <source>
        <strain evidence="1">440016</strain>
    </source>
</reference>
<gene>
    <name evidence="1" type="ORF">DSF98_22150</name>
</gene>
<comment type="caution">
    <text evidence="1">The sequence shown here is derived from an EMBL/GenBank/DDBJ whole genome shotgun (WGS) entry which is preliminary data.</text>
</comment>
<dbReference type="AlphaFoldDB" id="A0A3V2NZJ6"/>
<proteinExistence type="predicted"/>
<evidence type="ECO:0000313" key="1">
    <source>
        <dbReference type="EMBL" id="EAA7255334.1"/>
    </source>
</evidence>
<dbReference type="Proteomes" id="UP000839682">
    <property type="component" value="Unassembled WGS sequence"/>
</dbReference>
<name>A0A3V2NZJ6_SALET</name>